<dbReference type="EMBL" id="JADGJH010000837">
    <property type="protein sequence ID" value="KAJ3122066.1"/>
    <property type="molecule type" value="Genomic_DNA"/>
</dbReference>
<evidence type="ECO:0000313" key="1">
    <source>
        <dbReference type="EMBL" id="KAJ3122066.1"/>
    </source>
</evidence>
<organism evidence="1 2">
    <name type="scientific">Physocladia obscura</name>
    <dbReference type="NCBI Taxonomy" id="109957"/>
    <lineage>
        <taxon>Eukaryota</taxon>
        <taxon>Fungi</taxon>
        <taxon>Fungi incertae sedis</taxon>
        <taxon>Chytridiomycota</taxon>
        <taxon>Chytridiomycota incertae sedis</taxon>
        <taxon>Chytridiomycetes</taxon>
        <taxon>Chytridiales</taxon>
        <taxon>Chytriomycetaceae</taxon>
        <taxon>Physocladia</taxon>
    </lineage>
</organism>
<name>A0AAD5T0A0_9FUNG</name>
<dbReference type="InterPro" id="IPR036770">
    <property type="entry name" value="Ankyrin_rpt-contain_sf"/>
</dbReference>
<accession>A0AAD5T0A0</accession>
<sequence>MDERSVTSLTDILPRKILCAIFAEVENPSELAVLSDIFLKIAKDPYTVTAWIRKHPTALTKWATSWAEARTTSRNNNKINPAGSNAAFGMQMAFPACALKEISIALLLDTTITKNSFLGEPESRRNIIRALWALACFKNFVNVCVDALAAAAPALTAEFDEISWKETLFAAVGASHEMLRFLNIVILRYPDSIDQFIPDACVFSAITGKLQALTILADRPSGAKTIQTRGLEMLRIAAGNGHRHLVLYLVGRGGFSEHHDQLIKTYRGLHVLLEAAEKRILDSKLFDVVMESWLFDTDPPEPTPTAASVNSNSGAQNQFALRWRMSCELACERNHLQLLQRLLDYRKAKAFVDSNIVKSGSLKIRLRMFALATANGNNELAGKLLELAAREDTDVGLATIEAGQIDMLAGMGAFKTANERCALLLKRYCHIIDSDLAPQLGLTVNDDHAWRSNVSTHRLAAVEYLCTSDVHFLESIEKIDLNDQMWSAFKLGYIEVAVYLKETCGILVEWMDTASVWSLSEVASQNLTISPSDAIPPAITMALFETLGGSWTVGVDNANNGAAGNGKTSPSNTDIGALLVAAEASKDANLGAKLKVVTDYEAASRQMSRDASFLKIFHPRMIINPEDKMWTKFLDGKLDAADKSEGFSWMEPKKEDTTDFGNEANNIVNFWRDNGLKQERENEELSFYLGLGGKLPETEDAAQKAKEIELARQIHAEY</sequence>
<dbReference type="Gene3D" id="1.25.40.20">
    <property type="entry name" value="Ankyrin repeat-containing domain"/>
    <property type="match status" value="1"/>
</dbReference>
<dbReference type="Proteomes" id="UP001211907">
    <property type="component" value="Unassembled WGS sequence"/>
</dbReference>
<protein>
    <submittedName>
        <fullName evidence="1">Uncharacterized protein</fullName>
    </submittedName>
</protein>
<dbReference type="AlphaFoldDB" id="A0AAD5T0A0"/>
<reference evidence="1" key="1">
    <citation type="submission" date="2020-05" db="EMBL/GenBank/DDBJ databases">
        <title>Phylogenomic resolution of chytrid fungi.</title>
        <authorList>
            <person name="Stajich J.E."/>
            <person name="Amses K."/>
            <person name="Simmons R."/>
            <person name="Seto K."/>
            <person name="Myers J."/>
            <person name="Bonds A."/>
            <person name="Quandt C.A."/>
            <person name="Barry K."/>
            <person name="Liu P."/>
            <person name="Grigoriev I."/>
            <person name="Longcore J.E."/>
            <person name="James T.Y."/>
        </authorList>
    </citation>
    <scope>NUCLEOTIDE SEQUENCE</scope>
    <source>
        <strain evidence="1">JEL0513</strain>
    </source>
</reference>
<evidence type="ECO:0000313" key="2">
    <source>
        <dbReference type="Proteomes" id="UP001211907"/>
    </source>
</evidence>
<keyword evidence="2" id="KW-1185">Reference proteome</keyword>
<comment type="caution">
    <text evidence="1">The sequence shown here is derived from an EMBL/GenBank/DDBJ whole genome shotgun (WGS) entry which is preliminary data.</text>
</comment>
<gene>
    <name evidence="1" type="ORF">HK100_012139</name>
</gene>
<proteinExistence type="predicted"/>